<reference evidence="1 2" key="1">
    <citation type="journal article" date="2015" name="Science">
        <title>Genetic determinants of in vivo fitness and diet responsiveness in multiple human gut Bacteroides.</title>
        <authorList>
            <person name="Wu M."/>
            <person name="McNulty N.P."/>
            <person name="Rodionov D.A."/>
            <person name="Khoroshkin M.S."/>
            <person name="Griffin N.W."/>
            <person name="Cheng J."/>
            <person name="Latreille P."/>
            <person name="Kerstetter R.A."/>
            <person name="Terrapon N."/>
            <person name="Henrissat B."/>
            <person name="Osterman A.L."/>
            <person name="Gordon J.I."/>
        </authorList>
    </citation>
    <scope>NUCLEOTIDE SEQUENCE [LARGE SCALE GENOMIC DNA]</scope>
    <source>
        <strain evidence="1 2">WH2</strain>
    </source>
</reference>
<accession>A0A0P0FTC9</accession>
<dbReference type="RefSeq" id="WP_144430719.1">
    <property type="nucleotide sequence ID" value="NZ_CP012801.1"/>
</dbReference>
<dbReference type="PATRIC" id="fig|246787.4.peg.290"/>
<proteinExistence type="predicted"/>
<dbReference type="EMBL" id="CP012801">
    <property type="protein sequence ID" value="ALJ57554.1"/>
    <property type="molecule type" value="Genomic_DNA"/>
</dbReference>
<organism evidence="1 2">
    <name type="scientific">Bacteroides cellulosilyticus</name>
    <dbReference type="NCBI Taxonomy" id="246787"/>
    <lineage>
        <taxon>Bacteria</taxon>
        <taxon>Pseudomonadati</taxon>
        <taxon>Bacteroidota</taxon>
        <taxon>Bacteroidia</taxon>
        <taxon>Bacteroidales</taxon>
        <taxon>Bacteroidaceae</taxon>
        <taxon>Bacteroides</taxon>
    </lineage>
</organism>
<sequence>MKRDFFFGIVFIFLLSSCVEMSTTLELDSLTDPSETVFNATTETEPYTRTSLSGYTNADGCYSLYWSSGDEISISDGNKSAVYVTNDDYSSIAEFSHKEGSINNSAATYTAFYPSSITASNMVLPSTQIYVENNVKNFPMYAVSTNKELAFKNLCGIIRLCIKAKESGEINISSIGLSSNKGMSGTFTIGEDNSAIVSGTDGVVLNCAEAHSLYISSATDFNIVVPQGDFNSLKVKICDTDGKEINFESEGTISVKRSEITRINLTISKSDFNTSLETIPITDSDVEFTER</sequence>
<evidence type="ECO:0000313" key="1">
    <source>
        <dbReference type="EMBL" id="ALJ57554.1"/>
    </source>
</evidence>
<dbReference type="Proteomes" id="UP000061809">
    <property type="component" value="Chromosome"/>
</dbReference>
<gene>
    <name evidence="1" type="ORF">BcellWH2_00278</name>
</gene>
<dbReference type="AlphaFoldDB" id="A0A0P0FTC9"/>
<name>A0A0P0FTC9_9BACE</name>
<protein>
    <recommendedName>
        <fullName evidence="3">Fimbrillin family protein</fullName>
    </recommendedName>
</protein>
<dbReference type="KEGG" id="bcel:BcellWH2_00278"/>
<evidence type="ECO:0000313" key="2">
    <source>
        <dbReference type="Proteomes" id="UP000061809"/>
    </source>
</evidence>
<dbReference type="PROSITE" id="PS51257">
    <property type="entry name" value="PROKAR_LIPOPROTEIN"/>
    <property type="match status" value="1"/>
</dbReference>
<evidence type="ECO:0008006" key="3">
    <source>
        <dbReference type="Google" id="ProtNLM"/>
    </source>
</evidence>